<dbReference type="SUPFAM" id="SSF51735">
    <property type="entry name" value="NAD(P)-binding Rossmann-fold domains"/>
    <property type="match status" value="1"/>
</dbReference>
<dbReference type="EMBL" id="MU001684">
    <property type="protein sequence ID" value="KAF2456043.1"/>
    <property type="molecule type" value="Genomic_DNA"/>
</dbReference>
<dbReference type="OrthoDB" id="63935at2759"/>
<dbReference type="InterPro" id="IPR051606">
    <property type="entry name" value="Polyketide_Oxido-like"/>
</dbReference>
<reference evidence="2" key="1">
    <citation type="journal article" date="2020" name="Stud. Mycol.">
        <title>101 Dothideomycetes genomes: a test case for predicting lifestyles and emergence of pathogens.</title>
        <authorList>
            <person name="Haridas S."/>
            <person name="Albert R."/>
            <person name="Binder M."/>
            <person name="Bloem J."/>
            <person name="Labutti K."/>
            <person name="Salamov A."/>
            <person name="Andreopoulos B."/>
            <person name="Baker S."/>
            <person name="Barry K."/>
            <person name="Bills G."/>
            <person name="Bluhm B."/>
            <person name="Cannon C."/>
            <person name="Castanera R."/>
            <person name="Culley D."/>
            <person name="Daum C."/>
            <person name="Ezra D."/>
            <person name="Gonzalez J."/>
            <person name="Henrissat B."/>
            <person name="Kuo A."/>
            <person name="Liang C."/>
            <person name="Lipzen A."/>
            <person name="Lutzoni F."/>
            <person name="Magnuson J."/>
            <person name="Mondo S."/>
            <person name="Nolan M."/>
            <person name="Ohm R."/>
            <person name="Pangilinan J."/>
            <person name="Park H.-J."/>
            <person name="Ramirez L."/>
            <person name="Alfaro M."/>
            <person name="Sun H."/>
            <person name="Tritt A."/>
            <person name="Yoshinaga Y."/>
            <person name="Zwiers L.-H."/>
            <person name="Turgeon B."/>
            <person name="Goodwin S."/>
            <person name="Spatafora J."/>
            <person name="Crous P."/>
            <person name="Grigoriev I."/>
        </authorList>
    </citation>
    <scope>NUCLEOTIDE SEQUENCE</scope>
    <source>
        <strain evidence="2">ATCC 16933</strain>
    </source>
</reference>
<dbReference type="PANTHER" id="PTHR43355">
    <property type="entry name" value="FLAVIN REDUCTASE (NADPH)"/>
    <property type="match status" value="1"/>
</dbReference>
<dbReference type="InterPro" id="IPR036291">
    <property type="entry name" value="NAD(P)-bd_dom_sf"/>
</dbReference>
<proteinExistence type="inferred from homology"/>
<evidence type="ECO:0000313" key="2">
    <source>
        <dbReference type="EMBL" id="KAF2456043.1"/>
    </source>
</evidence>
<accession>A0A6A6NXQ5</accession>
<evidence type="ECO:0000313" key="3">
    <source>
        <dbReference type="Proteomes" id="UP000799766"/>
    </source>
</evidence>
<dbReference type="Proteomes" id="UP000799766">
    <property type="component" value="Unassembled WGS sequence"/>
</dbReference>
<sequence>MTSVKPIITFFGATGGCAANTLALALKSGHTCVALARTPSKLRTLMTEGHGVSDETLNAQLTIVEGNIRDVAAVKRALVHSNRLVDLIVSGVGSAPKPQKSLSQPITLHDPTICESAMASVTEALRALETDLAAPDVPVPKPSMVAISTTGVSARRRDVPLLFVPFYHWALAVPHADKARMEEAVVRAAAPPADGGVLAGFTIVRPSLLREGEARGVAAVRAGWELPAGVPDDAAPGSEPAPGPAVGYTITKADVGNWIFKELVDREKAGKWAGKCVSLTY</sequence>
<keyword evidence="3" id="KW-1185">Reference proteome</keyword>
<evidence type="ECO:0000256" key="1">
    <source>
        <dbReference type="ARBA" id="ARBA00038376"/>
    </source>
</evidence>
<name>A0A6A6NXQ5_9PEZI</name>
<dbReference type="GO" id="GO:0042602">
    <property type="term" value="F:riboflavin reductase (NADPH) activity"/>
    <property type="evidence" value="ECO:0007669"/>
    <property type="project" value="TreeGrafter"/>
</dbReference>
<gene>
    <name evidence="2" type="ORF">BDY21DRAFT_380151</name>
</gene>
<protein>
    <submittedName>
        <fullName evidence="2">Uncharacterized protein</fullName>
    </submittedName>
</protein>
<dbReference type="PROSITE" id="PS51257">
    <property type="entry name" value="PROKAR_LIPOPROTEIN"/>
    <property type="match status" value="1"/>
</dbReference>
<dbReference type="AlphaFoldDB" id="A0A6A6NXQ5"/>
<organism evidence="2 3">
    <name type="scientific">Lineolata rhizophorae</name>
    <dbReference type="NCBI Taxonomy" id="578093"/>
    <lineage>
        <taxon>Eukaryota</taxon>
        <taxon>Fungi</taxon>
        <taxon>Dikarya</taxon>
        <taxon>Ascomycota</taxon>
        <taxon>Pezizomycotina</taxon>
        <taxon>Dothideomycetes</taxon>
        <taxon>Dothideomycetes incertae sedis</taxon>
        <taxon>Lineolatales</taxon>
        <taxon>Lineolataceae</taxon>
        <taxon>Lineolata</taxon>
    </lineage>
</organism>
<dbReference type="GO" id="GO:0004074">
    <property type="term" value="F:biliverdin reductase [NAD(P)H] activity"/>
    <property type="evidence" value="ECO:0007669"/>
    <property type="project" value="TreeGrafter"/>
</dbReference>
<dbReference type="PANTHER" id="PTHR43355:SF2">
    <property type="entry name" value="FLAVIN REDUCTASE (NADPH)"/>
    <property type="match status" value="1"/>
</dbReference>
<comment type="similarity">
    <text evidence="1">Belongs to the avfA family.</text>
</comment>
<dbReference type="Gene3D" id="3.40.50.720">
    <property type="entry name" value="NAD(P)-binding Rossmann-like Domain"/>
    <property type="match status" value="1"/>
</dbReference>